<dbReference type="RefSeq" id="WP_283812192.1">
    <property type="nucleotide sequence ID" value="NZ_VLLA01000015.1"/>
</dbReference>
<accession>A0A562RAI0</accession>
<name>A0A562RAI0_9BRAD</name>
<dbReference type="EMBL" id="VLLA01000015">
    <property type="protein sequence ID" value="TWI65564.1"/>
    <property type="molecule type" value="Genomic_DNA"/>
</dbReference>
<evidence type="ECO:0000313" key="1">
    <source>
        <dbReference type="EMBL" id="TWI65564.1"/>
    </source>
</evidence>
<proteinExistence type="predicted"/>
<evidence type="ECO:0000313" key="2">
    <source>
        <dbReference type="Proteomes" id="UP000316291"/>
    </source>
</evidence>
<organism evidence="1 2">
    <name type="scientific">Bradyrhizobium huanghuaihaiense</name>
    <dbReference type="NCBI Taxonomy" id="990078"/>
    <lineage>
        <taxon>Bacteria</taxon>
        <taxon>Pseudomonadati</taxon>
        <taxon>Pseudomonadota</taxon>
        <taxon>Alphaproteobacteria</taxon>
        <taxon>Hyphomicrobiales</taxon>
        <taxon>Nitrobacteraceae</taxon>
        <taxon>Bradyrhizobium</taxon>
    </lineage>
</organism>
<dbReference type="AlphaFoldDB" id="A0A562RAI0"/>
<sequence>MKKRLSVALLIACDMAATGVPKDVAKAGAKADVWLPSLIKPITG</sequence>
<protein>
    <submittedName>
        <fullName evidence="1">Uncharacterized protein</fullName>
    </submittedName>
</protein>
<keyword evidence="2" id="KW-1185">Reference proteome</keyword>
<gene>
    <name evidence="1" type="ORF">IQ16_05303</name>
</gene>
<comment type="caution">
    <text evidence="1">The sequence shown here is derived from an EMBL/GenBank/DDBJ whole genome shotgun (WGS) entry which is preliminary data.</text>
</comment>
<reference evidence="1 2" key="1">
    <citation type="journal article" date="2015" name="Stand. Genomic Sci.">
        <title>Genomic Encyclopedia of Bacterial and Archaeal Type Strains, Phase III: the genomes of soil and plant-associated and newly described type strains.</title>
        <authorList>
            <person name="Whitman W.B."/>
            <person name="Woyke T."/>
            <person name="Klenk H.P."/>
            <person name="Zhou Y."/>
            <person name="Lilburn T.G."/>
            <person name="Beck B.J."/>
            <person name="De Vos P."/>
            <person name="Vandamme P."/>
            <person name="Eisen J.A."/>
            <person name="Garrity G."/>
            <person name="Hugenholtz P."/>
            <person name="Kyrpides N.C."/>
        </authorList>
    </citation>
    <scope>NUCLEOTIDE SEQUENCE [LARGE SCALE GENOMIC DNA]</scope>
    <source>
        <strain evidence="1 2">CGMCC 1.10948</strain>
    </source>
</reference>
<dbReference type="Proteomes" id="UP000316291">
    <property type="component" value="Unassembled WGS sequence"/>
</dbReference>